<evidence type="ECO:0000256" key="7">
    <source>
        <dbReference type="SAM" id="Phobius"/>
    </source>
</evidence>
<dbReference type="eggNOG" id="KOG1239">
    <property type="taxonomic scope" value="Eukaryota"/>
</dbReference>
<evidence type="ECO:0000256" key="2">
    <source>
        <dbReference type="ARBA" id="ARBA00022692"/>
    </source>
</evidence>
<dbReference type="InterPro" id="IPR028055">
    <property type="entry name" value="YidC/Oxa/ALB_C"/>
</dbReference>
<accession>B7FPU4</accession>
<comment type="subcellular location">
    <subcellularLocation>
        <location evidence="1 5">Membrane</location>
        <topology evidence="1 5">Multi-pass membrane protein</topology>
    </subcellularLocation>
</comment>
<dbReference type="PaxDb" id="2850-Phatr42866"/>
<gene>
    <name evidence="9" type="ORF">PHATRDRAFT_42866</name>
</gene>
<dbReference type="PANTHER" id="PTHR12428:SF65">
    <property type="entry name" value="CYTOCHROME C OXIDASE ASSEMBLY PROTEIN COX18, MITOCHONDRIAL"/>
    <property type="match status" value="1"/>
</dbReference>
<name>B7FPU4_PHATC</name>
<evidence type="ECO:0000256" key="3">
    <source>
        <dbReference type="ARBA" id="ARBA00022989"/>
    </source>
</evidence>
<evidence type="ECO:0000313" key="9">
    <source>
        <dbReference type="EMBL" id="EEC51739.1"/>
    </source>
</evidence>
<feature type="transmembrane region" description="Helical" evidence="7">
    <location>
        <begin position="90"/>
        <end position="109"/>
    </location>
</feature>
<dbReference type="GO" id="GO:0032979">
    <property type="term" value="P:protein insertion into mitochondrial inner membrane from matrix"/>
    <property type="evidence" value="ECO:0007669"/>
    <property type="project" value="TreeGrafter"/>
</dbReference>
<dbReference type="EMBL" id="CM000605">
    <property type="protein sequence ID" value="EEC51739.1"/>
    <property type="molecule type" value="Genomic_DNA"/>
</dbReference>
<keyword evidence="10" id="KW-1185">Reference proteome</keyword>
<evidence type="ECO:0000256" key="6">
    <source>
        <dbReference type="SAM" id="MobiDB-lite"/>
    </source>
</evidence>
<dbReference type="InterPro" id="IPR001708">
    <property type="entry name" value="YidC/ALB3/OXA1/COX18"/>
</dbReference>
<feature type="transmembrane region" description="Helical" evidence="7">
    <location>
        <begin position="248"/>
        <end position="271"/>
    </location>
</feature>
<sequence>MEWEGEHFKSVYRELSNEPTGMEKSYPSVSSGSVSSNKIQSVPTRQRCFWLFGQLVSRTRCTRTKLVPNTNPTQHDGLGTEKKFPDGFPVPFRVGIPTMYIYMYTYYFLYRRQPRMFPNTTNDLGADGGGGMGLGWVFPPRRFRTRLWWQHTKACTPTIRTLTFNTDCHGRPTVLARTTHRIYDNHNHNKLRWNNASRVLSETRRSPAAAFQSRHLTEITWLPEVLQNVSVWGGSGYLLKAIHADGVVPYWACFAAINVMVRIGLFPLVLYGAQTSTRFAKVVPEVQFLLSLFQADWQRLRQKNAPLRERLMLMRTNLGTLGGIYKLHGIHPMAVFLSPLLQVPLFWYVSVDLRKIVNGLDPVLAQQLVESSVAWVPDLTEADPWFGLPVLAGLVMYANVEVAIGRRSLSGPSVAKADTGVLLKDVFQSLAVFMPCFTSQMPAGVQIYLVTSFLFTMGQSAALRTEAFRAAVGLPSLATAPPPEAKYANQFIALKQLEQKAREIRGDGPVLGKGVLALDLECSFPGTNRPSTIVGSGIDPWQPGAALPSLTGPLSDRGRVELTPTNPAALLPPGTPLVHGVTAPVALLRERMAERERLAAVASAAPADADRQYMPRIDDEVMAKANRAEMPIATRIVERRNADVPPSFKRLRKGRTGKRKPSKG</sequence>
<dbReference type="KEGG" id="pti:PHATRDRAFT_42866"/>
<dbReference type="RefSeq" id="XP_002177276.1">
    <property type="nucleotide sequence ID" value="XM_002177240.1"/>
</dbReference>
<dbReference type="HOGENOM" id="CLU_680559_0_0_1"/>
<dbReference type="OrthoDB" id="2148490at2759"/>
<keyword evidence="3 7" id="KW-1133">Transmembrane helix</keyword>
<dbReference type="Proteomes" id="UP000000759">
    <property type="component" value="Chromosome 1"/>
</dbReference>
<keyword evidence="2 5" id="KW-0812">Transmembrane</keyword>
<keyword evidence="4 7" id="KW-0472">Membrane</keyword>
<protein>
    <recommendedName>
        <fullName evidence="8">Membrane insertase YidC/Oxa/ALB C-terminal domain-containing protein</fullName>
    </recommendedName>
</protein>
<dbReference type="GO" id="GO:0005743">
    <property type="term" value="C:mitochondrial inner membrane"/>
    <property type="evidence" value="ECO:0007669"/>
    <property type="project" value="TreeGrafter"/>
</dbReference>
<dbReference type="PANTHER" id="PTHR12428">
    <property type="entry name" value="OXA1"/>
    <property type="match status" value="1"/>
</dbReference>
<dbReference type="AlphaFoldDB" id="B7FPU4"/>
<reference evidence="9 10" key="1">
    <citation type="journal article" date="2008" name="Nature">
        <title>The Phaeodactylum genome reveals the evolutionary history of diatom genomes.</title>
        <authorList>
            <person name="Bowler C."/>
            <person name="Allen A.E."/>
            <person name="Badger J.H."/>
            <person name="Grimwood J."/>
            <person name="Jabbari K."/>
            <person name="Kuo A."/>
            <person name="Maheswari U."/>
            <person name="Martens C."/>
            <person name="Maumus F."/>
            <person name="Otillar R.P."/>
            <person name="Rayko E."/>
            <person name="Salamov A."/>
            <person name="Vandepoele K."/>
            <person name="Beszteri B."/>
            <person name="Gruber A."/>
            <person name="Heijde M."/>
            <person name="Katinka M."/>
            <person name="Mock T."/>
            <person name="Valentin K."/>
            <person name="Verret F."/>
            <person name="Berges J.A."/>
            <person name="Brownlee C."/>
            <person name="Cadoret J.P."/>
            <person name="Chiovitti A."/>
            <person name="Choi C.J."/>
            <person name="Coesel S."/>
            <person name="De Martino A."/>
            <person name="Detter J.C."/>
            <person name="Durkin C."/>
            <person name="Falciatore A."/>
            <person name="Fournet J."/>
            <person name="Haruta M."/>
            <person name="Huysman M.J."/>
            <person name="Jenkins B.D."/>
            <person name="Jiroutova K."/>
            <person name="Jorgensen R.E."/>
            <person name="Joubert Y."/>
            <person name="Kaplan A."/>
            <person name="Kroger N."/>
            <person name="Kroth P.G."/>
            <person name="La Roche J."/>
            <person name="Lindquist E."/>
            <person name="Lommer M."/>
            <person name="Martin-Jezequel V."/>
            <person name="Lopez P.J."/>
            <person name="Lucas S."/>
            <person name="Mangogna M."/>
            <person name="McGinnis K."/>
            <person name="Medlin L.K."/>
            <person name="Montsant A."/>
            <person name="Oudot-Le Secq M.P."/>
            <person name="Napoli C."/>
            <person name="Obornik M."/>
            <person name="Parker M.S."/>
            <person name="Petit J.L."/>
            <person name="Porcel B.M."/>
            <person name="Poulsen N."/>
            <person name="Robison M."/>
            <person name="Rychlewski L."/>
            <person name="Rynearson T.A."/>
            <person name="Schmutz J."/>
            <person name="Shapiro H."/>
            <person name="Siaut M."/>
            <person name="Stanley M."/>
            <person name="Sussman M.R."/>
            <person name="Taylor A.R."/>
            <person name="Vardi A."/>
            <person name="von Dassow P."/>
            <person name="Vyverman W."/>
            <person name="Willis A."/>
            <person name="Wyrwicz L.S."/>
            <person name="Rokhsar D.S."/>
            <person name="Weissenbach J."/>
            <person name="Armbrust E.V."/>
            <person name="Green B.R."/>
            <person name="Van de Peer Y."/>
            <person name="Grigoriev I.V."/>
        </authorList>
    </citation>
    <scope>NUCLEOTIDE SEQUENCE [LARGE SCALE GENOMIC DNA]</scope>
    <source>
        <strain evidence="9 10">CCAP 1055/1</strain>
    </source>
</reference>
<feature type="compositionally biased region" description="Basic residues" evidence="6">
    <location>
        <begin position="649"/>
        <end position="664"/>
    </location>
</feature>
<evidence type="ECO:0000256" key="4">
    <source>
        <dbReference type="ARBA" id="ARBA00023136"/>
    </source>
</evidence>
<dbReference type="GeneID" id="7196450"/>
<organism evidence="9 10">
    <name type="scientific">Phaeodactylum tricornutum (strain CCAP 1055/1)</name>
    <dbReference type="NCBI Taxonomy" id="556484"/>
    <lineage>
        <taxon>Eukaryota</taxon>
        <taxon>Sar</taxon>
        <taxon>Stramenopiles</taxon>
        <taxon>Ochrophyta</taxon>
        <taxon>Bacillariophyta</taxon>
        <taxon>Bacillariophyceae</taxon>
        <taxon>Bacillariophycidae</taxon>
        <taxon>Naviculales</taxon>
        <taxon>Phaeodactylaceae</taxon>
        <taxon>Phaeodactylum</taxon>
    </lineage>
</organism>
<feature type="region of interest" description="Disordered" evidence="6">
    <location>
        <begin position="641"/>
        <end position="664"/>
    </location>
</feature>
<proteinExistence type="inferred from homology"/>
<evidence type="ECO:0000256" key="5">
    <source>
        <dbReference type="RuleBase" id="RU003945"/>
    </source>
</evidence>
<dbReference type="Pfam" id="PF02096">
    <property type="entry name" value="60KD_IMP"/>
    <property type="match status" value="1"/>
</dbReference>
<reference evidence="10" key="2">
    <citation type="submission" date="2008-08" db="EMBL/GenBank/DDBJ databases">
        <authorList>
            <consortium name="Diatom Consortium"/>
            <person name="Grigoriev I."/>
            <person name="Grimwood J."/>
            <person name="Kuo A."/>
            <person name="Otillar R.P."/>
            <person name="Salamov A."/>
            <person name="Detter J.C."/>
            <person name="Lindquist E."/>
            <person name="Shapiro H."/>
            <person name="Lucas S."/>
            <person name="Glavina del Rio T."/>
            <person name="Pitluck S."/>
            <person name="Rokhsar D."/>
            <person name="Bowler C."/>
        </authorList>
    </citation>
    <scope>GENOME REANNOTATION</scope>
    <source>
        <strain evidence="10">CCAP 1055/1</strain>
    </source>
</reference>
<evidence type="ECO:0000313" key="10">
    <source>
        <dbReference type="Proteomes" id="UP000000759"/>
    </source>
</evidence>
<dbReference type="CDD" id="cd20069">
    <property type="entry name" value="5TM_Oxa1-like"/>
    <property type="match status" value="1"/>
</dbReference>
<evidence type="ECO:0000256" key="1">
    <source>
        <dbReference type="ARBA" id="ARBA00004141"/>
    </source>
</evidence>
<dbReference type="STRING" id="556484.B7FPU4"/>
<feature type="domain" description="Membrane insertase YidC/Oxa/ALB C-terminal" evidence="8">
    <location>
        <begin position="256"/>
        <end position="463"/>
    </location>
</feature>
<comment type="similarity">
    <text evidence="5">Belongs to the OXA1/ALB3/YidC family.</text>
</comment>
<evidence type="ECO:0000259" key="8">
    <source>
        <dbReference type="Pfam" id="PF02096"/>
    </source>
</evidence>
<dbReference type="GO" id="GO:0032977">
    <property type="term" value="F:membrane insertase activity"/>
    <property type="evidence" value="ECO:0007669"/>
    <property type="project" value="InterPro"/>
</dbReference>
<dbReference type="InParanoid" id="B7FPU4"/>